<comment type="caution">
    <text evidence="1">The sequence shown here is derived from an EMBL/GenBank/DDBJ whole genome shotgun (WGS) entry which is preliminary data.</text>
</comment>
<evidence type="ECO:0008006" key="3">
    <source>
        <dbReference type="Google" id="ProtNLM"/>
    </source>
</evidence>
<reference evidence="1 2" key="1">
    <citation type="submission" date="2019-02" db="EMBL/GenBank/DDBJ databases">
        <title>Deep-cultivation of Planctomycetes and their phenomic and genomic characterization uncovers novel biology.</title>
        <authorList>
            <person name="Wiegand S."/>
            <person name="Jogler M."/>
            <person name="Boedeker C."/>
            <person name="Pinto D."/>
            <person name="Vollmers J."/>
            <person name="Rivas-Marin E."/>
            <person name="Kohn T."/>
            <person name="Peeters S.H."/>
            <person name="Heuer A."/>
            <person name="Rast P."/>
            <person name="Oberbeckmann S."/>
            <person name="Bunk B."/>
            <person name="Jeske O."/>
            <person name="Meyerdierks A."/>
            <person name="Storesund J.E."/>
            <person name="Kallscheuer N."/>
            <person name="Luecker S."/>
            <person name="Lage O.M."/>
            <person name="Pohl T."/>
            <person name="Merkel B.J."/>
            <person name="Hornburger P."/>
            <person name="Mueller R.-W."/>
            <person name="Bruemmer F."/>
            <person name="Labrenz M."/>
            <person name="Spormann A.M."/>
            <person name="Op Den Camp H."/>
            <person name="Overmann J."/>
            <person name="Amann R."/>
            <person name="Jetten M.S.M."/>
            <person name="Mascher T."/>
            <person name="Medema M.H."/>
            <person name="Devos D.P."/>
            <person name="Kaster A.-K."/>
            <person name="Ovreas L."/>
            <person name="Rohde M."/>
            <person name="Galperin M.Y."/>
            <person name="Jogler C."/>
        </authorList>
    </citation>
    <scope>NUCLEOTIDE SEQUENCE [LARGE SCALE GENOMIC DNA]</scope>
    <source>
        <strain evidence="1 2">Pla52n</strain>
    </source>
</reference>
<dbReference type="Gene3D" id="1.10.510.10">
    <property type="entry name" value="Transferase(Phosphotransferase) domain 1"/>
    <property type="match status" value="1"/>
</dbReference>
<sequence>MLKQPSNDATLDRWMDWLSKRREQQPRQPLRELLDQAAEMSAQLLLDLACVDLIQQRRAGVEVDTESYLQQFSSLQNAAATLDLIDAELCVTRELGLPLDARTLIGRFPEQADAIAQLIRLDLDAGSASLLSGVVPTHSVDESLDFSLSDLASKSDSRQLAQVRSPVTPPSWLKSLHCVASGPGHWLFRGRDSSSGQNMAMKVIQLSGVLTAADRKRVLDLCEQSSQVGHPAWVVPRVAAIEKSYLAVIRPWVFGVSIESTVLDQAVDASSLIRRMRHLSTVAYALHAAHQSRACHGGVNGKNLVIDHDGTVKLFDAASTLVGWTRWLSAWDRDEAAFERFRVQADVRDLVRMIASDALLLTGFGDRDDWFQKLAGLSCGCAGAVGDELVRKARQIEDDPLRLSGDASPSAAARIATRLRLGRFFQPRPAND</sequence>
<name>A0A5C5ZZ04_9BACT</name>
<dbReference type="AlphaFoldDB" id="A0A5C5ZZ04"/>
<dbReference type="SUPFAM" id="SSF56112">
    <property type="entry name" value="Protein kinase-like (PK-like)"/>
    <property type="match status" value="1"/>
</dbReference>
<proteinExistence type="predicted"/>
<dbReference type="EMBL" id="SJPN01000011">
    <property type="protein sequence ID" value="TWT92396.1"/>
    <property type="molecule type" value="Genomic_DNA"/>
</dbReference>
<dbReference type="OrthoDB" id="230439at2"/>
<accession>A0A5C5ZZ04</accession>
<organism evidence="1 2">
    <name type="scientific">Stieleria varia</name>
    <dbReference type="NCBI Taxonomy" id="2528005"/>
    <lineage>
        <taxon>Bacteria</taxon>
        <taxon>Pseudomonadati</taxon>
        <taxon>Planctomycetota</taxon>
        <taxon>Planctomycetia</taxon>
        <taxon>Pirellulales</taxon>
        <taxon>Pirellulaceae</taxon>
        <taxon>Stieleria</taxon>
    </lineage>
</organism>
<evidence type="ECO:0000313" key="2">
    <source>
        <dbReference type="Proteomes" id="UP000320176"/>
    </source>
</evidence>
<gene>
    <name evidence="1" type="ORF">Pla52n_62700</name>
</gene>
<dbReference type="InterPro" id="IPR011009">
    <property type="entry name" value="Kinase-like_dom_sf"/>
</dbReference>
<dbReference type="RefSeq" id="WP_146523186.1">
    <property type="nucleotide sequence ID" value="NZ_CP151726.1"/>
</dbReference>
<dbReference type="Proteomes" id="UP000320176">
    <property type="component" value="Unassembled WGS sequence"/>
</dbReference>
<evidence type="ECO:0000313" key="1">
    <source>
        <dbReference type="EMBL" id="TWT92396.1"/>
    </source>
</evidence>
<keyword evidence="2" id="KW-1185">Reference proteome</keyword>
<dbReference type="Gene3D" id="3.30.200.20">
    <property type="entry name" value="Phosphorylase Kinase, domain 1"/>
    <property type="match status" value="1"/>
</dbReference>
<protein>
    <recommendedName>
        <fullName evidence="3">Protein kinase domain-containing protein</fullName>
    </recommendedName>
</protein>